<accession>A0A1G8DK93</accession>
<dbReference type="AlphaFoldDB" id="A0A1G8DK93"/>
<reference evidence="2" key="1">
    <citation type="submission" date="2016-10" db="EMBL/GenBank/DDBJ databases">
        <authorList>
            <person name="Varghese N."/>
            <person name="Submissions S."/>
        </authorList>
    </citation>
    <scope>NUCLEOTIDE SEQUENCE [LARGE SCALE GENOMIC DNA]</scope>
    <source>
        <strain evidence="2">ATCC 700689</strain>
    </source>
</reference>
<dbReference type="EMBL" id="FNCO01000007">
    <property type="protein sequence ID" value="SDH57810.1"/>
    <property type="molecule type" value="Genomic_DNA"/>
</dbReference>
<protein>
    <submittedName>
        <fullName evidence="1">Uncharacterized protein</fullName>
    </submittedName>
</protein>
<proteinExistence type="predicted"/>
<dbReference type="RefSeq" id="WP_167362069.1">
    <property type="nucleotide sequence ID" value="NZ_FNCO01000007.1"/>
</dbReference>
<dbReference type="Proteomes" id="UP000182894">
    <property type="component" value="Unassembled WGS sequence"/>
</dbReference>
<evidence type="ECO:0000313" key="2">
    <source>
        <dbReference type="Proteomes" id="UP000182894"/>
    </source>
</evidence>
<gene>
    <name evidence="1" type="ORF">SAMN05216605_10764</name>
</gene>
<organism evidence="1 2">
    <name type="scientific">Pseudomonas abietaniphila</name>
    <dbReference type="NCBI Taxonomy" id="89065"/>
    <lineage>
        <taxon>Bacteria</taxon>
        <taxon>Pseudomonadati</taxon>
        <taxon>Pseudomonadota</taxon>
        <taxon>Gammaproteobacteria</taxon>
        <taxon>Pseudomonadales</taxon>
        <taxon>Pseudomonadaceae</taxon>
        <taxon>Pseudomonas</taxon>
    </lineage>
</organism>
<evidence type="ECO:0000313" key="1">
    <source>
        <dbReference type="EMBL" id="SDH57810.1"/>
    </source>
</evidence>
<keyword evidence="2" id="KW-1185">Reference proteome</keyword>
<sequence>MNPSEKNAQEMKRSLSDFVRNATSEEKERVYQEVMKKAWERQDRIIEKARNM</sequence>
<name>A0A1G8DK93_9PSED</name>
<dbReference type="STRING" id="89065.SAMN05216605_10764"/>